<protein>
    <submittedName>
        <fullName evidence="3">Uncharacterized protein</fullName>
    </submittedName>
</protein>
<dbReference type="AlphaFoldDB" id="A0A8H5WKA2"/>
<accession>A0A8H5WKA2</accession>
<keyword evidence="1" id="KW-0175">Coiled coil</keyword>
<organism evidence="3 4">
    <name type="scientific">Fusarium denticulatum</name>
    <dbReference type="NCBI Taxonomy" id="48507"/>
    <lineage>
        <taxon>Eukaryota</taxon>
        <taxon>Fungi</taxon>
        <taxon>Dikarya</taxon>
        <taxon>Ascomycota</taxon>
        <taxon>Pezizomycotina</taxon>
        <taxon>Sordariomycetes</taxon>
        <taxon>Hypocreomycetidae</taxon>
        <taxon>Hypocreales</taxon>
        <taxon>Nectriaceae</taxon>
        <taxon>Fusarium</taxon>
        <taxon>Fusarium fujikuroi species complex</taxon>
    </lineage>
</organism>
<evidence type="ECO:0000313" key="4">
    <source>
        <dbReference type="Proteomes" id="UP000562682"/>
    </source>
</evidence>
<feature type="compositionally biased region" description="Polar residues" evidence="2">
    <location>
        <begin position="106"/>
        <end position="128"/>
    </location>
</feature>
<feature type="region of interest" description="Disordered" evidence="2">
    <location>
        <begin position="102"/>
        <end position="155"/>
    </location>
</feature>
<feature type="compositionally biased region" description="Polar residues" evidence="2">
    <location>
        <begin position="136"/>
        <end position="155"/>
    </location>
</feature>
<proteinExistence type="predicted"/>
<feature type="coiled-coil region" evidence="1">
    <location>
        <begin position="55"/>
        <end position="89"/>
    </location>
</feature>
<sequence>MGDSLAQRHAAALKLLEDLTSSLNEVVPLGDISRAQADYNAAEERHSREQDPARKRALCRELVRYGDRLEEIQKQHQEAEAKRREQLDLFDSRLSKEGYQKLATRATFNTGTDQTTLQTSETPENPVQTPALDSIQAPSLSNATHDTTGSPGNLP</sequence>
<comment type="caution">
    <text evidence="3">The sequence shown here is derived from an EMBL/GenBank/DDBJ whole genome shotgun (WGS) entry which is preliminary data.</text>
</comment>
<dbReference type="Proteomes" id="UP000562682">
    <property type="component" value="Unassembled WGS sequence"/>
</dbReference>
<keyword evidence="4" id="KW-1185">Reference proteome</keyword>
<name>A0A8H5WKA2_9HYPO</name>
<evidence type="ECO:0000313" key="3">
    <source>
        <dbReference type="EMBL" id="KAF5665957.1"/>
    </source>
</evidence>
<reference evidence="3 4" key="1">
    <citation type="submission" date="2020-05" db="EMBL/GenBank/DDBJ databases">
        <title>Identification and distribution of gene clusters putatively required for synthesis of sphingolipid metabolism inhibitors in phylogenetically diverse species of the filamentous fungus Fusarium.</title>
        <authorList>
            <person name="Kim H.-S."/>
            <person name="Busman M."/>
            <person name="Brown D.W."/>
            <person name="Divon H."/>
            <person name="Uhlig S."/>
            <person name="Proctor R.H."/>
        </authorList>
    </citation>
    <scope>NUCLEOTIDE SEQUENCE [LARGE SCALE GENOMIC DNA]</scope>
    <source>
        <strain evidence="3 4">NRRL 25311</strain>
    </source>
</reference>
<evidence type="ECO:0000256" key="2">
    <source>
        <dbReference type="SAM" id="MobiDB-lite"/>
    </source>
</evidence>
<gene>
    <name evidence="3" type="ORF">FDENT_12439</name>
</gene>
<evidence type="ECO:0000256" key="1">
    <source>
        <dbReference type="SAM" id="Coils"/>
    </source>
</evidence>
<dbReference type="EMBL" id="JAAOAK010000430">
    <property type="protein sequence ID" value="KAF5665957.1"/>
    <property type="molecule type" value="Genomic_DNA"/>
</dbReference>